<dbReference type="PANTHER" id="PTHR33470">
    <property type="entry name" value="OS01G0164075 PROTEIN"/>
    <property type="match status" value="1"/>
</dbReference>
<evidence type="ECO:0000256" key="3">
    <source>
        <dbReference type="SAM" id="SignalP"/>
    </source>
</evidence>
<feature type="compositionally biased region" description="Pro residues" evidence="2">
    <location>
        <begin position="50"/>
        <end position="59"/>
    </location>
</feature>
<protein>
    <submittedName>
        <fullName evidence="4">Uncharacterized protein</fullName>
    </submittedName>
</protein>
<dbReference type="PANTHER" id="PTHR33470:SF22">
    <property type="entry name" value="POLLEN OLE E 1 ALLERGEN AND EXTENSIN FAMILY PROTEIN"/>
    <property type="match status" value="1"/>
</dbReference>
<gene>
    <name evidence="4" type="ORF">Lalb_Chr16g0383841</name>
</gene>
<evidence type="ECO:0000256" key="2">
    <source>
        <dbReference type="SAM" id="MobiDB-lite"/>
    </source>
</evidence>
<dbReference type="OrthoDB" id="1433797at2759"/>
<evidence type="ECO:0000313" key="4">
    <source>
        <dbReference type="EMBL" id="KAE9597177.1"/>
    </source>
</evidence>
<dbReference type="AlphaFoldDB" id="A0A6A4PCW9"/>
<dbReference type="Proteomes" id="UP000447434">
    <property type="component" value="Chromosome 16"/>
</dbReference>
<dbReference type="Pfam" id="PF01190">
    <property type="entry name" value="Pollen_Ole_e_1"/>
    <property type="match status" value="1"/>
</dbReference>
<evidence type="ECO:0000256" key="1">
    <source>
        <dbReference type="ARBA" id="ARBA00022729"/>
    </source>
</evidence>
<organism evidence="4 5">
    <name type="scientific">Lupinus albus</name>
    <name type="common">White lupine</name>
    <name type="synonym">Lupinus termis</name>
    <dbReference type="NCBI Taxonomy" id="3870"/>
    <lineage>
        <taxon>Eukaryota</taxon>
        <taxon>Viridiplantae</taxon>
        <taxon>Streptophyta</taxon>
        <taxon>Embryophyta</taxon>
        <taxon>Tracheophyta</taxon>
        <taxon>Spermatophyta</taxon>
        <taxon>Magnoliopsida</taxon>
        <taxon>eudicotyledons</taxon>
        <taxon>Gunneridae</taxon>
        <taxon>Pentapetalae</taxon>
        <taxon>rosids</taxon>
        <taxon>fabids</taxon>
        <taxon>Fabales</taxon>
        <taxon>Fabaceae</taxon>
        <taxon>Papilionoideae</taxon>
        <taxon>50 kb inversion clade</taxon>
        <taxon>genistoids sensu lato</taxon>
        <taxon>core genistoids</taxon>
        <taxon>Genisteae</taxon>
        <taxon>Lupinus</taxon>
    </lineage>
</organism>
<reference evidence="5" key="1">
    <citation type="journal article" date="2020" name="Nat. Commun.">
        <title>Genome sequence of the cluster root forming white lupin.</title>
        <authorList>
            <person name="Hufnagel B."/>
            <person name="Marques A."/>
            <person name="Soriano A."/>
            <person name="Marques L."/>
            <person name="Divol F."/>
            <person name="Doumas P."/>
            <person name="Sallet E."/>
            <person name="Mancinotti D."/>
            <person name="Carrere S."/>
            <person name="Marande W."/>
            <person name="Arribat S."/>
            <person name="Keller J."/>
            <person name="Huneau C."/>
            <person name="Blein T."/>
            <person name="Aime D."/>
            <person name="Laguerre M."/>
            <person name="Taylor J."/>
            <person name="Schubert V."/>
            <person name="Nelson M."/>
            <person name="Geu-Flores F."/>
            <person name="Crespi M."/>
            <person name="Gallardo-Guerrero K."/>
            <person name="Delaux P.-M."/>
            <person name="Salse J."/>
            <person name="Berges H."/>
            <person name="Guyot R."/>
            <person name="Gouzy J."/>
            <person name="Peret B."/>
        </authorList>
    </citation>
    <scope>NUCLEOTIDE SEQUENCE [LARGE SCALE GENOMIC DNA]</scope>
    <source>
        <strain evidence="5">cv. Amiga</strain>
    </source>
</reference>
<comment type="caution">
    <text evidence="4">The sequence shown here is derived from an EMBL/GenBank/DDBJ whole genome shotgun (WGS) entry which is preliminary data.</text>
</comment>
<feature type="chain" id="PRO_5043803467" evidence="3">
    <location>
        <begin position="19"/>
        <end position="193"/>
    </location>
</feature>
<feature type="region of interest" description="Disordered" evidence="2">
    <location>
        <begin position="37"/>
        <end position="63"/>
    </location>
</feature>
<proteinExistence type="predicted"/>
<name>A0A6A4PCW9_LUPAL</name>
<sequence>MAPLLLLFFLITSFTVFAEELHTLSSTSSFPHHPTHYLLKPPHHHHHPPASAPAPPPSSPKVHHVPRTFVSVQGVVYVKPCKYAGKDTLLGATPLLGAIVKFHCYSTKSKLVKTAKTDKNGYFFLEAPKNITNFGAHKCNVVLVSASTGLKPYNFNGGVTGSTLTLERAYMSPKGPFTLYNVGPFAFEPKCKH</sequence>
<keyword evidence="1 3" id="KW-0732">Signal</keyword>
<dbReference type="GO" id="GO:0071944">
    <property type="term" value="C:cell periphery"/>
    <property type="evidence" value="ECO:0007669"/>
    <property type="project" value="TreeGrafter"/>
</dbReference>
<feature type="signal peptide" evidence="3">
    <location>
        <begin position="1"/>
        <end position="18"/>
    </location>
</feature>
<accession>A0A6A4PCW9</accession>
<dbReference type="EMBL" id="WOCE01000016">
    <property type="protein sequence ID" value="KAE9597177.1"/>
    <property type="molecule type" value="Genomic_DNA"/>
</dbReference>
<keyword evidence="5" id="KW-1185">Reference proteome</keyword>
<evidence type="ECO:0000313" key="5">
    <source>
        <dbReference type="Proteomes" id="UP000447434"/>
    </source>
</evidence>